<dbReference type="EMBL" id="JACHVQ010000001">
    <property type="protein sequence ID" value="MBB2890499.1"/>
    <property type="molecule type" value="Genomic_DNA"/>
</dbReference>
<dbReference type="InterPro" id="IPR021408">
    <property type="entry name" value="DUF3046"/>
</dbReference>
<evidence type="ECO:0000313" key="2">
    <source>
        <dbReference type="Proteomes" id="UP000559182"/>
    </source>
</evidence>
<proteinExistence type="predicted"/>
<keyword evidence="2" id="KW-1185">Reference proteome</keyword>
<dbReference type="RefSeq" id="WP_183318632.1">
    <property type="nucleotide sequence ID" value="NZ_JACHVQ010000001.1"/>
</dbReference>
<dbReference type="Proteomes" id="UP000559182">
    <property type="component" value="Unassembled WGS sequence"/>
</dbReference>
<organism evidence="1 2">
    <name type="scientific">Flexivirga oryzae</name>
    <dbReference type="NCBI Taxonomy" id="1794944"/>
    <lineage>
        <taxon>Bacteria</taxon>
        <taxon>Bacillati</taxon>
        <taxon>Actinomycetota</taxon>
        <taxon>Actinomycetes</taxon>
        <taxon>Micrococcales</taxon>
        <taxon>Dermacoccaceae</taxon>
        <taxon>Flexivirga</taxon>
    </lineage>
</organism>
<sequence>MKHSEYRRLMADEFGTAYAGVLGGSHVLQKLGNRTPDEALADGVKPREVWFAVCEDLQVPEERRLGRDIPIKERRDV</sequence>
<dbReference type="AlphaFoldDB" id="A0A839N106"/>
<evidence type="ECO:0008006" key="3">
    <source>
        <dbReference type="Google" id="ProtNLM"/>
    </source>
</evidence>
<name>A0A839N106_9MICO</name>
<gene>
    <name evidence="1" type="ORF">FHU39_000483</name>
</gene>
<evidence type="ECO:0000313" key="1">
    <source>
        <dbReference type="EMBL" id="MBB2890499.1"/>
    </source>
</evidence>
<reference evidence="1 2" key="1">
    <citation type="submission" date="2020-08" db="EMBL/GenBank/DDBJ databases">
        <title>Sequencing the genomes of 1000 actinobacteria strains.</title>
        <authorList>
            <person name="Klenk H.-P."/>
        </authorList>
    </citation>
    <scope>NUCLEOTIDE SEQUENCE [LARGE SCALE GENOMIC DNA]</scope>
    <source>
        <strain evidence="1 2">DSM 105369</strain>
    </source>
</reference>
<comment type="caution">
    <text evidence="1">The sequence shown here is derived from an EMBL/GenBank/DDBJ whole genome shotgun (WGS) entry which is preliminary data.</text>
</comment>
<dbReference type="Pfam" id="PF11248">
    <property type="entry name" value="DUF3046"/>
    <property type="match status" value="1"/>
</dbReference>
<protein>
    <recommendedName>
        <fullName evidence="3">DUF3046 domain-containing protein</fullName>
    </recommendedName>
</protein>
<accession>A0A839N106</accession>